<proteinExistence type="predicted"/>
<accession>A0A8J5TGF5</accession>
<evidence type="ECO:0000256" key="1">
    <source>
        <dbReference type="SAM" id="MobiDB-lite"/>
    </source>
</evidence>
<reference evidence="2" key="2">
    <citation type="submission" date="2021-02" db="EMBL/GenBank/DDBJ databases">
        <authorList>
            <person name="Kimball J.A."/>
            <person name="Haas M.W."/>
            <person name="Macchietto M."/>
            <person name="Kono T."/>
            <person name="Duquette J."/>
            <person name="Shao M."/>
        </authorList>
    </citation>
    <scope>NUCLEOTIDE SEQUENCE</scope>
    <source>
        <tissue evidence="2">Fresh leaf tissue</tissue>
    </source>
</reference>
<feature type="region of interest" description="Disordered" evidence="1">
    <location>
        <begin position="59"/>
        <end position="108"/>
    </location>
</feature>
<keyword evidence="3" id="KW-1185">Reference proteome</keyword>
<sequence length="108" mass="11650">MTARREPPSNPSSFHFSLTRFSACGARQREVSGVEAGAARESPAQKLWGCCHEATPEATSEEGCGNIGPESHQREFSPQITRSASNHDNTSCHGAHYGRSVVSRHGVK</sequence>
<name>A0A8J5TGF5_ZIZPA</name>
<organism evidence="2 3">
    <name type="scientific">Zizania palustris</name>
    <name type="common">Northern wild rice</name>
    <dbReference type="NCBI Taxonomy" id="103762"/>
    <lineage>
        <taxon>Eukaryota</taxon>
        <taxon>Viridiplantae</taxon>
        <taxon>Streptophyta</taxon>
        <taxon>Embryophyta</taxon>
        <taxon>Tracheophyta</taxon>
        <taxon>Spermatophyta</taxon>
        <taxon>Magnoliopsida</taxon>
        <taxon>Liliopsida</taxon>
        <taxon>Poales</taxon>
        <taxon>Poaceae</taxon>
        <taxon>BOP clade</taxon>
        <taxon>Oryzoideae</taxon>
        <taxon>Oryzeae</taxon>
        <taxon>Zizaniinae</taxon>
        <taxon>Zizania</taxon>
    </lineage>
</organism>
<dbReference type="EMBL" id="JAAALK010000282">
    <property type="protein sequence ID" value="KAG8081144.1"/>
    <property type="molecule type" value="Genomic_DNA"/>
</dbReference>
<feature type="compositionally biased region" description="Polar residues" evidence="1">
    <location>
        <begin position="76"/>
        <end position="92"/>
    </location>
</feature>
<gene>
    <name evidence="2" type="ORF">GUJ93_ZPchr0007g3945</name>
</gene>
<dbReference type="Proteomes" id="UP000729402">
    <property type="component" value="Unassembled WGS sequence"/>
</dbReference>
<evidence type="ECO:0000313" key="2">
    <source>
        <dbReference type="EMBL" id="KAG8081144.1"/>
    </source>
</evidence>
<protein>
    <submittedName>
        <fullName evidence="2">Uncharacterized protein</fullName>
    </submittedName>
</protein>
<dbReference type="AlphaFoldDB" id="A0A8J5TGF5"/>
<comment type="caution">
    <text evidence="2">The sequence shown here is derived from an EMBL/GenBank/DDBJ whole genome shotgun (WGS) entry which is preliminary data.</text>
</comment>
<evidence type="ECO:0000313" key="3">
    <source>
        <dbReference type="Proteomes" id="UP000729402"/>
    </source>
</evidence>
<reference evidence="2" key="1">
    <citation type="journal article" date="2021" name="bioRxiv">
        <title>Whole Genome Assembly and Annotation of Northern Wild Rice, Zizania palustris L., Supports a Whole Genome Duplication in the Zizania Genus.</title>
        <authorList>
            <person name="Haas M."/>
            <person name="Kono T."/>
            <person name="Macchietto M."/>
            <person name="Millas R."/>
            <person name="McGilp L."/>
            <person name="Shao M."/>
            <person name="Duquette J."/>
            <person name="Hirsch C.N."/>
            <person name="Kimball J."/>
        </authorList>
    </citation>
    <scope>NUCLEOTIDE SEQUENCE</scope>
    <source>
        <tissue evidence="2">Fresh leaf tissue</tissue>
    </source>
</reference>